<geneLocation type="plasmid" evidence="3 4">
    <name>p1-JPH1</name>
</geneLocation>
<evidence type="ECO:0000259" key="2">
    <source>
        <dbReference type="Pfam" id="PF00934"/>
    </source>
</evidence>
<evidence type="ECO:0000313" key="4">
    <source>
        <dbReference type="Proteomes" id="UP000327362"/>
    </source>
</evidence>
<dbReference type="Pfam" id="PF21526">
    <property type="entry name" value="PGRS"/>
    <property type="match status" value="1"/>
</dbReference>
<dbReference type="InterPro" id="IPR048996">
    <property type="entry name" value="PGRS_rpt"/>
</dbReference>
<sequence length="315" mass="31150">MSYVNVVPEALSSAAEDIAAIGATITDAHAVAASPTIGLAPAGGDEVSRAVAGLFSNVGKEFQAVSAQAAVFHQEFVKNVAASLGSYARSEAANVSPLQPLDSALSNAPASALQAAEDFLRTPALHPLENVVNTPTELLLGRPLIGNGANGTVASPNGQAGGLLIGNGGNGYGVGGNGGPAGLLGNGGAGGNGAPGGTGGTGGNGGCSTAMGARWQRWQRHGGRRLRRCRRRWGRCRPVGERGVGGPVGRAGLRALRAPAAPAGRAVTVAQAGIWSGRAVRPAAAASAGRRESWPAQEASAGQQAPAVSRGSSAR</sequence>
<feature type="domain" description="PE" evidence="2">
    <location>
        <begin position="4"/>
        <end position="94"/>
    </location>
</feature>
<feature type="region of interest" description="Disordered" evidence="1">
    <location>
        <begin position="280"/>
        <end position="315"/>
    </location>
</feature>
<accession>A0AAI8X5H1</accession>
<evidence type="ECO:0000313" key="3">
    <source>
        <dbReference type="EMBL" id="BBN50927.1"/>
    </source>
</evidence>
<dbReference type="AlphaFoldDB" id="A0AAI8X5H1"/>
<evidence type="ECO:0000256" key="1">
    <source>
        <dbReference type="SAM" id="MobiDB-lite"/>
    </source>
</evidence>
<dbReference type="InterPro" id="IPR038332">
    <property type="entry name" value="PPE_sf"/>
</dbReference>
<proteinExistence type="predicted"/>
<protein>
    <recommendedName>
        <fullName evidence="2">PE domain-containing protein</fullName>
    </recommendedName>
</protein>
<gene>
    <name evidence="3" type="ORF">JPH1_54020</name>
</gene>
<dbReference type="RefSeq" id="WP_151834969.1">
    <property type="nucleotide sequence ID" value="NZ_AP020327.1"/>
</dbReference>
<organism evidence="3 4">
    <name type="scientific">Mycobacterium avium subsp. hominissuis</name>
    <dbReference type="NCBI Taxonomy" id="439334"/>
    <lineage>
        <taxon>Bacteria</taxon>
        <taxon>Bacillati</taxon>
        <taxon>Actinomycetota</taxon>
        <taxon>Actinomycetes</taxon>
        <taxon>Mycobacteriales</taxon>
        <taxon>Mycobacteriaceae</taxon>
        <taxon>Mycobacterium</taxon>
        <taxon>Mycobacterium avium complex (MAC)</taxon>
    </lineage>
</organism>
<dbReference type="Proteomes" id="UP000327362">
    <property type="component" value="Plasmid p1-JPH1"/>
</dbReference>
<reference evidence="3 4" key="1">
    <citation type="submission" date="2019-09" db="EMBL/GenBank/DDBJ databases">
        <title>Complete genome sequence of Mycobacterium avium subsp. hominissuis strain JP-H-1.</title>
        <authorList>
            <person name="Kinoshita Y."/>
            <person name="Niwa H."/>
            <person name="Uchida-Fujii E."/>
            <person name="Nukada T."/>
        </authorList>
    </citation>
    <scope>NUCLEOTIDE SEQUENCE [LARGE SCALE GENOMIC DNA]</scope>
    <source>
        <strain evidence="3 4">JP-H-1</strain>
        <plasmid evidence="3 4">p1-JPH1</plasmid>
    </source>
</reference>
<name>A0AAI8X5H1_MYCAV</name>
<dbReference type="Gene3D" id="1.10.287.850">
    <property type="entry name" value="HP0062-like domain"/>
    <property type="match status" value="1"/>
</dbReference>
<dbReference type="Pfam" id="PF00934">
    <property type="entry name" value="PE"/>
    <property type="match status" value="1"/>
</dbReference>
<dbReference type="EMBL" id="AP020327">
    <property type="protein sequence ID" value="BBN50927.1"/>
    <property type="molecule type" value="Genomic_DNA"/>
</dbReference>
<dbReference type="InterPro" id="IPR000084">
    <property type="entry name" value="PE-PGRS_N"/>
</dbReference>
<dbReference type="SUPFAM" id="SSF140459">
    <property type="entry name" value="PE/PPE dimer-like"/>
    <property type="match status" value="1"/>
</dbReference>
<keyword evidence="3" id="KW-0614">Plasmid</keyword>